<dbReference type="InterPro" id="IPR000858">
    <property type="entry name" value="S_locus_glycoprot_dom"/>
</dbReference>
<sequence>MRSYHIYNFSYHDNEDKSYFIYSIYDPSFISRFIIDISGQVKQLAWLDANKKWNSYWAQPRPQCKVYAFCWAFGTCNENTLPFCNCPNGFNPLSSNEWNSMSYSGVCVKRTKLVCGNNHEKDMFWEYPNTRLPKHPQSVVAKTVVECEATCLNNCSSTAYPYDSNGCSIWIENLLNMQKLLENDDRGRTLYIRGEEILQSEAIKYFPIWASSVVIEGGDVLSLLDSKLGKHVVVEELWRICKLACWCIQDDANHRLSMGEVVQILKGILDVNQALVNDN</sequence>
<dbReference type="InterPro" id="IPR003609">
    <property type="entry name" value="Pan_app"/>
</dbReference>
<comment type="caution">
    <text evidence="4">The sequence shown here is derived from an EMBL/GenBank/DDBJ whole genome shotgun (WGS) entry which is preliminary data.</text>
</comment>
<dbReference type="Gene3D" id="1.10.510.10">
    <property type="entry name" value="Transferase(Phosphotransferase) domain 1"/>
    <property type="match status" value="1"/>
</dbReference>
<reference evidence="4 5" key="1">
    <citation type="journal article" date="2018" name="Proc. Natl. Acad. Sci. U.S.A.">
        <title>Draft genome sequence of Camellia sinensis var. sinensis provides insights into the evolution of the tea genome and tea quality.</title>
        <authorList>
            <person name="Wei C."/>
            <person name="Yang H."/>
            <person name="Wang S."/>
            <person name="Zhao J."/>
            <person name="Liu C."/>
            <person name="Gao L."/>
            <person name="Xia E."/>
            <person name="Lu Y."/>
            <person name="Tai Y."/>
            <person name="She G."/>
            <person name="Sun J."/>
            <person name="Cao H."/>
            <person name="Tong W."/>
            <person name="Gao Q."/>
            <person name="Li Y."/>
            <person name="Deng W."/>
            <person name="Jiang X."/>
            <person name="Wang W."/>
            <person name="Chen Q."/>
            <person name="Zhang S."/>
            <person name="Li H."/>
            <person name="Wu J."/>
            <person name="Wang P."/>
            <person name="Li P."/>
            <person name="Shi C."/>
            <person name="Zheng F."/>
            <person name="Jian J."/>
            <person name="Huang B."/>
            <person name="Shan D."/>
            <person name="Shi M."/>
            <person name="Fang C."/>
            <person name="Yue Y."/>
            <person name="Li F."/>
            <person name="Li D."/>
            <person name="Wei S."/>
            <person name="Han B."/>
            <person name="Jiang C."/>
            <person name="Yin Y."/>
            <person name="Xia T."/>
            <person name="Zhang Z."/>
            <person name="Bennetzen J.L."/>
            <person name="Zhao S."/>
            <person name="Wan X."/>
        </authorList>
    </citation>
    <scope>NUCLEOTIDE SEQUENCE [LARGE SCALE GENOMIC DNA]</scope>
    <source>
        <strain evidence="5">cv. Shuchazao</strain>
        <tissue evidence="4">Leaf</tissue>
    </source>
</reference>
<dbReference type="PANTHER" id="PTHR32444">
    <property type="entry name" value="BULB-TYPE LECTIN DOMAIN-CONTAINING PROTEIN"/>
    <property type="match status" value="1"/>
</dbReference>
<dbReference type="GO" id="GO:0048544">
    <property type="term" value="P:recognition of pollen"/>
    <property type="evidence" value="ECO:0007669"/>
    <property type="project" value="InterPro"/>
</dbReference>
<feature type="domain" description="Apple" evidence="3">
    <location>
        <begin position="115"/>
        <end position="195"/>
    </location>
</feature>
<evidence type="ECO:0000256" key="2">
    <source>
        <dbReference type="ARBA" id="ARBA00023157"/>
    </source>
</evidence>
<name>A0A4S4DYJ6_CAMSN</name>
<dbReference type="EMBL" id="SDRB02009705">
    <property type="protein sequence ID" value="THG07915.1"/>
    <property type="molecule type" value="Genomic_DNA"/>
</dbReference>
<dbReference type="Pfam" id="PF08276">
    <property type="entry name" value="PAN_2"/>
    <property type="match status" value="1"/>
</dbReference>
<dbReference type="PROSITE" id="PS50948">
    <property type="entry name" value="PAN"/>
    <property type="match status" value="1"/>
</dbReference>
<dbReference type="CDD" id="cd01098">
    <property type="entry name" value="PAN_AP_plant"/>
    <property type="match status" value="1"/>
</dbReference>
<accession>A0A4S4DYJ6</accession>
<dbReference type="Pfam" id="PF00954">
    <property type="entry name" value="S_locus_glycop"/>
    <property type="match status" value="1"/>
</dbReference>
<protein>
    <recommendedName>
        <fullName evidence="3">Apple domain-containing protein</fullName>
    </recommendedName>
</protein>
<dbReference type="SMART" id="SM00473">
    <property type="entry name" value="PAN_AP"/>
    <property type="match status" value="1"/>
</dbReference>
<dbReference type="Proteomes" id="UP000306102">
    <property type="component" value="Unassembled WGS sequence"/>
</dbReference>
<keyword evidence="5" id="KW-1185">Reference proteome</keyword>
<evidence type="ECO:0000313" key="4">
    <source>
        <dbReference type="EMBL" id="THG07915.1"/>
    </source>
</evidence>
<keyword evidence="2" id="KW-1015">Disulfide bond</keyword>
<evidence type="ECO:0000256" key="1">
    <source>
        <dbReference type="ARBA" id="ARBA00022729"/>
    </source>
</evidence>
<dbReference type="PANTHER" id="PTHR32444:SF247">
    <property type="entry name" value="OS01G0958200 PROTEIN"/>
    <property type="match status" value="1"/>
</dbReference>
<dbReference type="STRING" id="542762.A0A4S4DYJ6"/>
<dbReference type="SUPFAM" id="SSF57414">
    <property type="entry name" value="Hairpin loop containing domain-like"/>
    <property type="match status" value="1"/>
</dbReference>
<gene>
    <name evidence="4" type="ORF">TEA_021087</name>
</gene>
<dbReference type="AlphaFoldDB" id="A0A4S4DYJ6"/>
<organism evidence="4 5">
    <name type="scientific">Camellia sinensis var. sinensis</name>
    <name type="common">China tea</name>
    <dbReference type="NCBI Taxonomy" id="542762"/>
    <lineage>
        <taxon>Eukaryota</taxon>
        <taxon>Viridiplantae</taxon>
        <taxon>Streptophyta</taxon>
        <taxon>Embryophyta</taxon>
        <taxon>Tracheophyta</taxon>
        <taxon>Spermatophyta</taxon>
        <taxon>Magnoliopsida</taxon>
        <taxon>eudicotyledons</taxon>
        <taxon>Gunneridae</taxon>
        <taxon>Pentapetalae</taxon>
        <taxon>asterids</taxon>
        <taxon>Ericales</taxon>
        <taxon>Theaceae</taxon>
        <taxon>Camellia</taxon>
    </lineage>
</organism>
<keyword evidence="1" id="KW-0732">Signal</keyword>
<evidence type="ECO:0000259" key="3">
    <source>
        <dbReference type="PROSITE" id="PS50948"/>
    </source>
</evidence>
<proteinExistence type="predicted"/>
<evidence type="ECO:0000313" key="5">
    <source>
        <dbReference type="Proteomes" id="UP000306102"/>
    </source>
</evidence>